<keyword evidence="1" id="KW-0560">Oxidoreductase</keyword>
<dbReference type="InterPro" id="IPR051267">
    <property type="entry name" value="STEAP_metalloreductase"/>
</dbReference>
<dbReference type="SUPFAM" id="SSF51735">
    <property type="entry name" value="NAD(P)-binding Rossmann-fold domains"/>
    <property type="match status" value="1"/>
</dbReference>
<reference evidence="3" key="1">
    <citation type="submission" date="2018-05" db="EMBL/GenBank/DDBJ databases">
        <authorList>
            <person name="Lanie J.A."/>
            <person name="Ng W.-L."/>
            <person name="Kazmierczak K.M."/>
            <person name="Andrzejewski T.M."/>
            <person name="Davidsen T.M."/>
            <person name="Wayne K.J."/>
            <person name="Tettelin H."/>
            <person name="Glass J.I."/>
            <person name="Rusch D."/>
            <person name="Podicherti R."/>
            <person name="Tsui H.-C.T."/>
            <person name="Winkler M.E."/>
        </authorList>
    </citation>
    <scope>NUCLEOTIDE SEQUENCE</scope>
</reference>
<dbReference type="EMBL" id="UINC01073823">
    <property type="protein sequence ID" value="SVC10499.1"/>
    <property type="molecule type" value="Genomic_DNA"/>
</dbReference>
<feature type="non-terminal residue" evidence="3">
    <location>
        <position position="108"/>
    </location>
</feature>
<dbReference type="InterPro" id="IPR028939">
    <property type="entry name" value="P5C_Rdtase_cat_N"/>
</dbReference>
<gene>
    <name evidence="3" type="ORF">METZ01_LOCUS263353</name>
</gene>
<feature type="domain" description="Pyrroline-5-carboxylate reductase catalytic N-terminal" evidence="2">
    <location>
        <begin position="8"/>
        <end position="105"/>
    </location>
</feature>
<accession>A0A382JFN8</accession>
<protein>
    <recommendedName>
        <fullName evidence="2">Pyrroline-5-carboxylate reductase catalytic N-terminal domain-containing protein</fullName>
    </recommendedName>
</protein>
<dbReference type="AlphaFoldDB" id="A0A382JFN8"/>
<dbReference type="PANTHER" id="PTHR14239">
    <property type="entry name" value="DUDULIN-RELATED"/>
    <property type="match status" value="1"/>
</dbReference>
<evidence type="ECO:0000259" key="2">
    <source>
        <dbReference type="Pfam" id="PF03807"/>
    </source>
</evidence>
<dbReference type="Pfam" id="PF03807">
    <property type="entry name" value="F420_oxidored"/>
    <property type="match status" value="1"/>
</dbReference>
<evidence type="ECO:0000256" key="1">
    <source>
        <dbReference type="ARBA" id="ARBA00023002"/>
    </source>
</evidence>
<evidence type="ECO:0000313" key="3">
    <source>
        <dbReference type="EMBL" id="SVC10499.1"/>
    </source>
</evidence>
<dbReference type="InterPro" id="IPR036291">
    <property type="entry name" value="NAD(P)-bd_dom_sf"/>
</dbReference>
<dbReference type="GO" id="GO:0016491">
    <property type="term" value="F:oxidoreductase activity"/>
    <property type="evidence" value="ECO:0007669"/>
    <property type="project" value="UniProtKB-KW"/>
</dbReference>
<dbReference type="Gene3D" id="3.40.50.720">
    <property type="entry name" value="NAD(P)-binding Rossmann-like Domain"/>
    <property type="match status" value="1"/>
</dbReference>
<organism evidence="3">
    <name type="scientific">marine metagenome</name>
    <dbReference type="NCBI Taxonomy" id="408172"/>
    <lineage>
        <taxon>unclassified sequences</taxon>
        <taxon>metagenomes</taxon>
        <taxon>ecological metagenomes</taxon>
    </lineage>
</organism>
<sequence>MLEKGGKTIAVIGGTGALGSALASRWLLAGHNIVIGSRSQEKAEHAATQMATELGRSGVNGCPNKEAAALAEIVVLAVPYVAHRETLEEIAESVADKLVIETTVPLQP</sequence>
<name>A0A382JFN8_9ZZZZ</name>
<proteinExistence type="predicted"/>